<accession>A0A0S3T855</accession>
<name>A0A0S3T855_PHAAN</name>
<reference evidence="1 2" key="1">
    <citation type="journal article" date="2015" name="Sci. Rep.">
        <title>The power of single molecule real-time sequencing technology in the de novo assembly of a eukaryotic genome.</title>
        <authorList>
            <person name="Sakai H."/>
            <person name="Naito K."/>
            <person name="Ogiso-Tanaka E."/>
            <person name="Takahashi Y."/>
            <person name="Iseki K."/>
            <person name="Muto C."/>
            <person name="Satou K."/>
            <person name="Teruya K."/>
            <person name="Shiroma A."/>
            <person name="Shimoji M."/>
            <person name="Hirano T."/>
            <person name="Itoh T."/>
            <person name="Kaga A."/>
            <person name="Tomooka N."/>
        </authorList>
    </citation>
    <scope>NUCLEOTIDE SEQUENCE [LARGE SCALE GENOMIC DNA]</scope>
    <source>
        <strain evidence="2">cv. Shumari</strain>
    </source>
</reference>
<gene>
    <name evidence="1" type="primary">Vigan.11G047300</name>
    <name evidence="1" type="ORF">VIGAN_11047300</name>
</gene>
<evidence type="ECO:0000313" key="2">
    <source>
        <dbReference type="Proteomes" id="UP000291084"/>
    </source>
</evidence>
<sequence>LNFKDVEIYTKIVKNLYMFLENRNYPAAYKESCCYSECLKAIPKGFTFDRGSRDSVCACLVRCSVSFSRRTLIPL</sequence>
<evidence type="ECO:0000313" key="1">
    <source>
        <dbReference type="EMBL" id="BAU01271.1"/>
    </source>
</evidence>
<dbReference type="Proteomes" id="UP000291084">
    <property type="component" value="Chromosome 11"/>
</dbReference>
<organism evidence="1 2">
    <name type="scientific">Vigna angularis var. angularis</name>
    <dbReference type="NCBI Taxonomy" id="157739"/>
    <lineage>
        <taxon>Eukaryota</taxon>
        <taxon>Viridiplantae</taxon>
        <taxon>Streptophyta</taxon>
        <taxon>Embryophyta</taxon>
        <taxon>Tracheophyta</taxon>
        <taxon>Spermatophyta</taxon>
        <taxon>Magnoliopsida</taxon>
        <taxon>eudicotyledons</taxon>
        <taxon>Gunneridae</taxon>
        <taxon>Pentapetalae</taxon>
        <taxon>rosids</taxon>
        <taxon>fabids</taxon>
        <taxon>Fabales</taxon>
        <taxon>Fabaceae</taxon>
        <taxon>Papilionoideae</taxon>
        <taxon>50 kb inversion clade</taxon>
        <taxon>NPAAA clade</taxon>
        <taxon>indigoferoid/millettioid clade</taxon>
        <taxon>Phaseoleae</taxon>
        <taxon>Vigna</taxon>
    </lineage>
</organism>
<protein>
    <submittedName>
        <fullName evidence="1">Uncharacterized protein</fullName>
    </submittedName>
</protein>
<dbReference type="AlphaFoldDB" id="A0A0S3T855"/>
<keyword evidence="2" id="KW-1185">Reference proteome</keyword>
<proteinExistence type="predicted"/>
<dbReference type="EMBL" id="AP015044">
    <property type="protein sequence ID" value="BAU01271.1"/>
    <property type="molecule type" value="Genomic_DNA"/>
</dbReference>
<feature type="non-terminal residue" evidence="1">
    <location>
        <position position="1"/>
    </location>
</feature>